<evidence type="ECO:0000313" key="4">
    <source>
        <dbReference type="Proteomes" id="UP000008827"/>
    </source>
</evidence>
<keyword evidence="1" id="KW-0472">Membrane</keyword>
<feature type="transmembrane region" description="Helical" evidence="1">
    <location>
        <begin position="74"/>
        <end position="97"/>
    </location>
</feature>
<protein>
    <submittedName>
        <fullName evidence="2 3">Uncharacterized protein</fullName>
    </submittedName>
</protein>
<evidence type="ECO:0000256" key="1">
    <source>
        <dbReference type="SAM" id="Phobius"/>
    </source>
</evidence>
<name>A0A0R0ESV3_SOYBN</name>
<evidence type="ECO:0000313" key="2">
    <source>
        <dbReference type="EMBL" id="KRG97068.1"/>
    </source>
</evidence>
<keyword evidence="4" id="KW-1185">Reference proteome</keyword>
<dbReference type="EnsemblPlants" id="KRG97068">
    <property type="protein sequence ID" value="KRG97068"/>
    <property type="gene ID" value="GLYMA_19G249600"/>
</dbReference>
<dbReference type="InParanoid" id="A0A0R0ESV3"/>
<reference evidence="2 3" key="1">
    <citation type="journal article" date="2010" name="Nature">
        <title>Genome sequence of the palaeopolyploid soybean.</title>
        <authorList>
            <person name="Schmutz J."/>
            <person name="Cannon S.B."/>
            <person name="Schlueter J."/>
            <person name="Ma J."/>
            <person name="Mitros T."/>
            <person name="Nelson W."/>
            <person name="Hyten D.L."/>
            <person name="Song Q."/>
            <person name="Thelen J.J."/>
            <person name="Cheng J."/>
            <person name="Xu D."/>
            <person name="Hellsten U."/>
            <person name="May G.D."/>
            <person name="Yu Y."/>
            <person name="Sakurai T."/>
            <person name="Umezawa T."/>
            <person name="Bhattacharyya M.K."/>
            <person name="Sandhu D."/>
            <person name="Valliyodan B."/>
            <person name="Lindquist E."/>
            <person name="Peto M."/>
            <person name="Grant D."/>
            <person name="Shu S."/>
            <person name="Goodstein D."/>
            <person name="Barry K."/>
            <person name="Futrell-Griggs M."/>
            <person name="Abernathy B."/>
            <person name="Du J."/>
            <person name="Tian Z."/>
            <person name="Zhu L."/>
            <person name="Gill N."/>
            <person name="Joshi T."/>
            <person name="Libault M."/>
            <person name="Sethuraman A."/>
            <person name="Zhang X.-C."/>
            <person name="Shinozaki K."/>
            <person name="Nguyen H.T."/>
            <person name="Wing R.A."/>
            <person name="Cregan P."/>
            <person name="Specht J."/>
            <person name="Grimwood J."/>
            <person name="Rokhsar D."/>
            <person name="Stacey G."/>
            <person name="Shoemaker R.C."/>
            <person name="Jackson S.A."/>
        </authorList>
    </citation>
    <scope>NUCLEOTIDE SEQUENCE [LARGE SCALE GENOMIC DNA]</scope>
    <source>
        <strain evidence="3">cv. Williams 82</strain>
        <tissue evidence="2">Callus</tissue>
    </source>
</reference>
<evidence type="ECO:0000313" key="3">
    <source>
        <dbReference type="EnsemblPlants" id="KRG97068"/>
    </source>
</evidence>
<dbReference type="Proteomes" id="UP000008827">
    <property type="component" value="Chromosome 19"/>
</dbReference>
<reference evidence="3" key="2">
    <citation type="submission" date="2018-02" db="UniProtKB">
        <authorList>
            <consortium name="EnsemblPlants"/>
        </authorList>
    </citation>
    <scope>IDENTIFICATION</scope>
    <source>
        <strain evidence="3">Williams 82</strain>
    </source>
</reference>
<dbReference type="AlphaFoldDB" id="A0A0R0ESV3"/>
<accession>A0A0R0ESV3</accession>
<keyword evidence="1" id="KW-1133">Transmembrane helix</keyword>
<proteinExistence type="predicted"/>
<gene>
    <name evidence="2" type="ORF">GLYMA_19G249600</name>
</gene>
<dbReference type="Gramene" id="KRG97068">
    <property type="protein sequence ID" value="KRG97068"/>
    <property type="gene ID" value="GLYMA_19G249600"/>
</dbReference>
<sequence length="101" mass="11933">MIILQIRHDKTLKQKEAERVTIVLLDASKSHIGHSVKHTTYIKAKRRFYLQVPHRIMSTPYMKSKREASHIMPCLYVSLCILKLVHHLAFVFFWSAVHYFA</sequence>
<organism evidence="2">
    <name type="scientific">Glycine max</name>
    <name type="common">Soybean</name>
    <name type="synonym">Glycine hispida</name>
    <dbReference type="NCBI Taxonomy" id="3847"/>
    <lineage>
        <taxon>Eukaryota</taxon>
        <taxon>Viridiplantae</taxon>
        <taxon>Streptophyta</taxon>
        <taxon>Embryophyta</taxon>
        <taxon>Tracheophyta</taxon>
        <taxon>Spermatophyta</taxon>
        <taxon>Magnoliopsida</taxon>
        <taxon>eudicotyledons</taxon>
        <taxon>Gunneridae</taxon>
        <taxon>Pentapetalae</taxon>
        <taxon>rosids</taxon>
        <taxon>fabids</taxon>
        <taxon>Fabales</taxon>
        <taxon>Fabaceae</taxon>
        <taxon>Papilionoideae</taxon>
        <taxon>50 kb inversion clade</taxon>
        <taxon>NPAAA clade</taxon>
        <taxon>indigoferoid/millettioid clade</taxon>
        <taxon>Phaseoleae</taxon>
        <taxon>Glycine</taxon>
        <taxon>Glycine subgen. Soja</taxon>
    </lineage>
</organism>
<dbReference type="EMBL" id="CM000852">
    <property type="protein sequence ID" value="KRG97068.1"/>
    <property type="molecule type" value="Genomic_DNA"/>
</dbReference>
<keyword evidence="1" id="KW-0812">Transmembrane</keyword>
<reference evidence="2" key="3">
    <citation type="submission" date="2018-07" db="EMBL/GenBank/DDBJ databases">
        <title>WGS assembly of Glycine max.</title>
        <authorList>
            <person name="Schmutz J."/>
            <person name="Cannon S."/>
            <person name="Schlueter J."/>
            <person name="Ma J."/>
            <person name="Mitros T."/>
            <person name="Nelson W."/>
            <person name="Hyten D."/>
            <person name="Song Q."/>
            <person name="Thelen J."/>
            <person name="Cheng J."/>
            <person name="Xu D."/>
            <person name="Hellsten U."/>
            <person name="May G."/>
            <person name="Yu Y."/>
            <person name="Sakurai T."/>
            <person name="Umezawa T."/>
            <person name="Bhattacharyya M."/>
            <person name="Sandhu D."/>
            <person name="Valliyodan B."/>
            <person name="Lindquist E."/>
            <person name="Peto M."/>
            <person name="Grant D."/>
            <person name="Shu S."/>
            <person name="Goodstein D."/>
            <person name="Barry K."/>
            <person name="Futrell-Griggs M."/>
            <person name="Abernathy B."/>
            <person name="Du J."/>
            <person name="Tian Z."/>
            <person name="Zhu L."/>
            <person name="Gill N."/>
            <person name="Joshi T."/>
            <person name="Libault M."/>
            <person name="Sethuraman A."/>
            <person name="Zhang X."/>
            <person name="Shinozaki K."/>
            <person name="Nguyen H."/>
            <person name="Wing R."/>
            <person name="Cregan P."/>
            <person name="Specht J."/>
            <person name="Grimwood J."/>
            <person name="Rokhsar D."/>
            <person name="Stacey G."/>
            <person name="Shoemaker R."/>
            <person name="Jackson S."/>
        </authorList>
    </citation>
    <scope>NUCLEOTIDE SEQUENCE</scope>
    <source>
        <tissue evidence="2">Callus</tissue>
    </source>
</reference>